<proteinExistence type="predicted"/>
<name>A0AAE0LFN9_9CHLO</name>
<accession>A0AAE0LFN9</accession>
<dbReference type="InterPro" id="IPR010865">
    <property type="entry name" value="DUF1499"/>
</dbReference>
<comment type="caution">
    <text evidence="1">The sequence shown here is derived from an EMBL/GenBank/DDBJ whole genome shotgun (WGS) entry which is preliminary data.</text>
</comment>
<dbReference type="AlphaFoldDB" id="A0AAE0LFN9"/>
<dbReference type="EMBL" id="LGRX02002729">
    <property type="protein sequence ID" value="KAK3283533.1"/>
    <property type="molecule type" value="Genomic_DNA"/>
</dbReference>
<organism evidence="1 2">
    <name type="scientific">Cymbomonas tetramitiformis</name>
    <dbReference type="NCBI Taxonomy" id="36881"/>
    <lineage>
        <taxon>Eukaryota</taxon>
        <taxon>Viridiplantae</taxon>
        <taxon>Chlorophyta</taxon>
        <taxon>Pyramimonadophyceae</taxon>
        <taxon>Pyramimonadales</taxon>
        <taxon>Pyramimonadaceae</taxon>
        <taxon>Cymbomonas</taxon>
    </lineage>
</organism>
<reference evidence="1 2" key="1">
    <citation type="journal article" date="2015" name="Genome Biol. Evol.">
        <title>Comparative Genomics of a Bacterivorous Green Alga Reveals Evolutionary Causalities and Consequences of Phago-Mixotrophic Mode of Nutrition.</title>
        <authorList>
            <person name="Burns J.A."/>
            <person name="Paasch A."/>
            <person name="Narechania A."/>
            <person name="Kim E."/>
        </authorList>
    </citation>
    <scope>NUCLEOTIDE SEQUENCE [LARGE SCALE GENOMIC DNA]</scope>
    <source>
        <strain evidence="1 2">PLY_AMNH</strain>
    </source>
</reference>
<evidence type="ECO:0000313" key="2">
    <source>
        <dbReference type="Proteomes" id="UP001190700"/>
    </source>
</evidence>
<dbReference type="PANTHER" id="PTHR34801">
    <property type="entry name" value="EXPRESSED PROTEIN"/>
    <property type="match status" value="1"/>
</dbReference>
<keyword evidence="2" id="KW-1185">Reference proteome</keyword>
<gene>
    <name evidence="1" type="ORF">CYMTET_8766</name>
</gene>
<sequence>MLYSTAFLPAAFAQDETRPEVGDCPDCIGVLNGLLNSCPPETISCVSSQNDDESHFIKPWIYPGDRIEAMNQLVEVATGGLYDPGVKRTPFGRDRVEVAGFILGTTAAFVTGQDLPDKPKQRNRQQEEIELFNGYLVERDDEEGYIRLEIEGEGAIIYDAEFIFLPDDELVDIRLSARGDAKSGKLELSYLDGFIISENASRRLCEKLRFALRWEIAVVITSFDPRFNNGRELWFEKPFNALGIGTQSANQ</sequence>
<dbReference type="PANTHER" id="PTHR34801:SF6">
    <property type="entry name" value="SLL1620 PROTEIN"/>
    <property type="match status" value="1"/>
</dbReference>
<evidence type="ECO:0000313" key="1">
    <source>
        <dbReference type="EMBL" id="KAK3283533.1"/>
    </source>
</evidence>
<dbReference type="Pfam" id="PF07386">
    <property type="entry name" value="DUF1499"/>
    <property type="match status" value="1"/>
</dbReference>
<protein>
    <submittedName>
        <fullName evidence="1">Uncharacterized protein</fullName>
    </submittedName>
</protein>
<dbReference type="Proteomes" id="UP001190700">
    <property type="component" value="Unassembled WGS sequence"/>
</dbReference>